<keyword evidence="10" id="KW-1185">Reference proteome</keyword>
<evidence type="ECO:0000256" key="6">
    <source>
        <dbReference type="ARBA" id="ARBA00023274"/>
    </source>
</evidence>
<comment type="subcellular location">
    <subcellularLocation>
        <location evidence="1">Cytoplasm</location>
    </subcellularLocation>
</comment>
<dbReference type="VEuPathDB" id="VectorBase:ACHR008389"/>
<reference evidence="9" key="2">
    <citation type="submission" date="2020-05" db="UniProtKB">
        <authorList>
            <consortium name="EnsemblMetazoa"/>
        </authorList>
    </citation>
    <scope>IDENTIFICATION</scope>
    <source>
        <strain evidence="9">ACHKN1017</strain>
    </source>
</reference>
<keyword evidence="4" id="KW-0479">Metal-binding</keyword>
<feature type="region of interest" description="Disordered" evidence="7">
    <location>
        <begin position="254"/>
        <end position="292"/>
    </location>
</feature>
<evidence type="ECO:0000256" key="7">
    <source>
        <dbReference type="SAM" id="MobiDB-lite"/>
    </source>
</evidence>
<dbReference type="AlphaFoldDB" id="A0A182KCA2"/>
<dbReference type="GO" id="GO:0003723">
    <property type="term" value="F:RNA binding"/>
    <property type="evidence" value="ECO:0007669"/>
    <property type="project" value="UniProtKB-KW"/>
</dbReference>
<keyword evidence="3" id="KW-0963">Cytoplasm</keyword>
<name>A0A182KCA2_9DIPT</name>
<dbReference type="InterPro" id="IPR008858">
    <property type="entry name" value="TROVE_dom"/>
</dbReference>
<evidence type="ECO:0000256" key="1">
    <source>
        <dbReference type="ARBA" id="ARBA00004496"/>
    </source>
</evidence>
<dbReference type="InterPro" id="IPR037214">
    <property type="entry name" value="TROVE_dom_sf"/>
</dbReference>
<dbReference type="Proteomes" id="UP000075881">
    <property type="component" value="Unassembled WGS sequence"/>
</dbReference>
<evidence type="ECO:0000313" key="10">
    <source>
        <dbReference type="Proteomes" id="UP000075881"/>
    </source>
</evidence>
<proteinExistence type="inferred from homology"/>
<dbReference type="InterPro" id="IPR036465">
    <property type="entry name" value="vWFA_dom_sf"/>
</dbReference>
<accession>A0A182KCA2</accession>
<evidence type="ECO:0000256" key="5">
    <source>
        <dbReference type="ARBA" id="ARBA00022884"/>
    </source>
</evidence>
<dbReference type="PANTHER" id="PTHR14202">
    <property type="entry name" value="60 KDA RIBONUCLEOPROTEIN SSA/RO"/>
    <property type="match status" value="1"/>
</dbReference>
<feature type="region of interest" description="Disordered" evidence="7">
    <location>
        <begin position="41"/>
        <end position="98"/>
    </location>
</feature>
<dbReference type="EnsemblMetazoa" id="ACHR008389-RA">
    <property type="protein sequence ID" value="ACHR008389-PA"/>
    <property type="gene ID" value="ACHR008389"/>
</dbReference>
<dbReference type="InterPro" id="IPR056800">
    <property type="entry name" value="vWA_Ro60"/>
</dbReference>
<evidence type="ECO:0000256" key="2">
    <source>
        <dbReference type="ARBA" id="ARBA00007814"/>
    </source>
</evidence>
<comment type="similarity">
    <text evidence="2">Belongs to the Ro 60 kDa family.</text>
</comment>
<dbReference type="SUPFAM" id="SSF140864">
    <property type="entry name" value="TROVE domain-like"/>
    <property type="match status" value="1"/>
</dbReference>
<dbReference type="SUPFAM" id="SSF53300">
    <property type="entry name" value="vWA-like"/>
    <property type="match status" value="1"/>
</dbReference>
<dbReference type="Pfam" id="PF25045">
    <property type="entry name" value="vWA_Ro60"/>
    <property type="match status" value="1"/>
</dbReference>
<evidence type="ECO:0000256" key="3">
    <source>
        <dbReference type="ARBA" id="ARBA00022490"/>
    </source>
</evidence>
<reference evidence="10" key="1">
    <citation type="submission" date="2013-03" db="EMBL/GenBank/DDBJ databases">
        <title>The Genome Sequence of Anopheles christyi ACHKN1017.</title>
        <authorList>
            <consortium name="The Broad Institute Genomics Platform"/>
            <person name="Neafsey D.E."/>
            <person name="Besansky N."/>
            <person name="Walker B."/>
            <person name="Young S.K."/>
            <person name="Zeng Q."/>
            <person name="Gargeya S."/>
            <person name="Fitzgerald M."/>
            <person name="Haas B."/>
            <person name="Abouelleil A."/>
            <person name="Allen A.W."/>
            <person name="Alvarado L."/>
            <person name="Arachchi H.M."/>
            <person name="Berlin A.M."/>
            <person name="Chapman S.B."/>
            <person name="Gainer-Dewar J."/>
            <person name="Goldberg J."/>
            <person name="Griggs A."/>
            <person name="Gujja S."/>
            <person name="Hansen M."/>
            <person name="Howarth C."/>
            <person name="Imamovic A."/>
            <person name="Ireland A."/>
            <person name="Larimer J."/>
            <person name="McCowan C."/>
            <person name="Murphy C."/>
            <person name="Pearson M."/>
            <person name="Poon T.W."/>
            <person name="Priest M."/>
            <person name="Roberts A."/>
            <person name="Saif S."/>
            <person name="Shea T."/>
            <person name="Sisk P."/>
            <person name="Sykes S."/>
            <person name="Wortman J."/>
            <person name="Nusbaum C."/>
            <person name="Birren B."/>
        </authorList>
    </citation>
    <scope>NUCLEOTIDE SEQUENCE [LARGE SCALE GENOMIC DNA]</scope>
    <source>
        <strain evidence="10">ACHKN1017</strain>
    </source>
</reference>
<feature type="compositionally biased region" description="Basic and acidic residues" evidence="7">
    <location>
        <begin position="76"/>
        <end position="94"/>
    </location>
</feature>
<dbReference type="PANTHER" id="PTHR14202:SF0">
    <property type="entry name" value="RNA-BINDING PROTEIN RO60"/>
    <property type="match status" value="1"/>
</dbReference>
<evidence type="ECO:0000313" key="9">
    <source>
        <dbReference type="EnsemblMetazoa" id="ACHR008389-PA"/>
    </source>
</evidence>
<dbReference type="STRING" id="43041.A0A182KCA2"/>
<feature type="domain" description="TROVE" evidence="8">
    <location>
        <begin position="55"/>
        <end position="456"/>
    </location>
</feature>
<dbReference type="GO" id="GO:0005737">
    <property type="term" value="C:cytoplasm"/>
    <property type="evidence" value="ECO:0007669"/>
    <property type="project" value="UniProtKB-SubCell"/>
</dbReference>
<keyword evidence="6" id="KW-0687">Ribonucleoprotein</keyword>
<feature type="compositionally biased region" description="Basic and acidic residues" evidence="7">
    <location>
        <begin position="41"/>
        <end position="52"/>
    </location>
</feature>
<dbReference type="PROSITE" id="PS50988">
    <property type="entry name" value="TROVE"/>
    <property type="match status" value="1"/>
</dbReference>
<dbReference type="Gene3D" id="3.40.50.410">
    <property type="entry name" value="von Willebrand factor, type A domain"/>
    <property type="match status" value="1"/>
</dbReference>
<dbReference type="GO" id="GO:0046872">
    <property type="term" value="F:metal ion binding"/>
    <property type="evidence" value="ECO:0007669"/>
    <property type="project" value="UniProtKB-KW"/>
</dbReference>
<dbReference type="InterPro" id="IPR040322">
    <property type="entry name" value="TROVE2"/>
</dbReference>
<evidence type="ECO:0000256" key="4">
    <source>
        <dbReference type="ARBA" id="ARBA00022723"/>
    </source>
</evidence>
<keyword evidence="5" id="KW-0694">RNA-binding</keyword>
<organism evidence="9 10">
    <name type="scientific">Anopheles christyi</name>
    <dbReference type="NCBI Taxonomy" id="43041"/>
    <lineage>
        <taxon>Eukaryota</taxon>
        <taxon>Metazoa</taxon>
        <taxon>Ecdysozoa</taxon>
        <taxon>Arthropoda</taxon>
        <taxon>Hexapoda</taxon>
        <taxon>Insecta</taxon>
        <taxon>Pterygota</taxon>
        <taxon>Neoptera</taxon>
        <taxon>Endopterygota</taxon>
        <taxon>Diptera</taxon>
        <taxon>Nematocera</taxon>
        <taxon>Culicoidea</taxon>
        <taxon>Culicidae</taxon>
        <taxon>Anophelinae</taxon>
        <taxon>Anopheles</taxon>
    </lineage>
</organism>
<protein>
    <recommendedName>
        <fullName evidence="8">TROVE domain-containing protein</fullName>
    </recommendedName>
</protein>
<sequence>MMDLRRIQRYLYIGGDVPFVMDPPQPLDVEVGKKILGTVVKPRELETPKETEAAPPSASDGTVQKKSNTKKNNPKLKQESEKGEKTKEENKPKTPNDVATLTLLTATLKVEDPVAPKPLHPVLTLIKTTYKNKLLRRTDECLFALAYCARNLPTPEERHAVYDLLVEMIRISDDLLQFVSYYIQLATQSGHAGFGHGLRSSITRWYDRFTPIELAEMFARSTAYAGWTHKDLIAKVHPKVKCVDKQALIDAATKRTSQLQQKKAPEKKGKKKKQKGNVTSQQPPAASKDTVPISSSKAFKRYQALLQFKSASTVAKALELIKQHGGKGRLELLPRHLQRSVKVWEALYAQLSYRELLHAALPLQDFRLLKEGETHAKRYAESLTTRFDALEAENIHPIELQTVAKLYQLGKRYTADVKETFHAMFQTAMIPPVKAVLEGLNSAFEHSFDHQQKTGVRYYIALDLRCVYDKKHVFRNKVVTCFQASVLLAFSIFKREKAVTVVAFTDEEQTLAPVAFESTMTWEQALKLCVGLMLPKTKVSLAAPIKQAEAQKIKVDVFITMTDSLIRVNPNRCPPVAEMAEYRKKTKLSLSRYLAISLSRHEPSLEFIPEKDTGGILEIVGHSANNAKIIDAFAKNLFF</sequence>
<dbReference type="GO" id="GO:1990904">
    <property type="term" value="C:ribonucleoprotein complex"/>
    <property type="evidence" value="ECO:0007669"/>
    <property type="project" value="UniProtKB-KW"/>
</dbReference>
<evidence type="ECO:0000259" key="8">
    <source>
        <dbReference type="PROSITE" id="PS50988"/>
    </source>
</evidence>